<dbReference type="SUPFAM" id="SSF56507">
    <property type="entry name" value="Methionine synthase activation domain-like"/>
    <property type="match status" value="1"/>
</dbReference>
<evidence type="ECO:0000313" key="1">
    <source>
        <dbReference type="EMBL" id="RDB68647.1"/>
    </source>
</evidence>
<dbReference type="InterPro" id="IPR037010">
    <property type="entry name" value="VitB12-dep_Met_synth_activ_sf"/>
</dbReference>
<dbReference type="Gene3D" id="3.40.109.40">
    <property type="match status" value="1"/>
</dbReference>
<evidence type="ECO:0000313" key="4">
    <source>
        <dbReference type="Proteomes" id="UP000270112"/>
    </source>
</evidence>
<dbReference type="Proteomes" id="UP000253817">
    <property type="component" value="Unassembled WGS sequence"/>
</dbReference>
<evidence type="ECO:0000313" key="3">
    <source>
        <dbReference type="Proteomes" id="UP000253817"/>
    </source>
</evidence>
<name>A0A3N0IWM7_9ACTN</name>
<dbReference type="AlphaFoldDB" id="A0A3N0IWM7"/>
<gene>
    <name evidence="1" type="ORF">C1876_09345</name>
    <name evidence="2" type="ORF">DMP09_10215</name>
</gene>
<proteinExistence type="predicted"/>
<accession>A0A3N0IWM7</accession>
<evidence type="ECO:0000313" key="2">
    <source>
        <dbReference type="EMBL" id="RNM41345.1"/>
    </source>
</evidence>
<reference evidence="4" key="2">
    <citation type="submission" date="2018-05" db="EMBL/GenBank/DDBJ databases">
        <title>Genome Sequencing of selected type strains of the family Eggerthellaceae.</title>
        <authorList>
            <person name="Danylec N."/>
            <person name="Stoll D.A."/>
            <person name="Doetsch A."/>
            <person name="Huch M."/>
        </authorList>
    </citation>
    <scope>NUCLEOTIDE SEQUENCE [LARGE SCALE GENOMIC DNA]</scope>
    <source>
        <strain evidence="4">DSM 16107</strain>
    </source>
</reference>
<reference evidence="1 3" key="1">
    <citation type="journal article" date="2018" name="Elife">
        <title>Discovery and characterization of a prevalent human gut bacterial enzyme sufficient for the inactivation of a family of plant toxins.</title>
        <authorList>
            <person name="Koppel N."/>
            <person name="Bisanz J.E."/>
            <person name="Pandelia M.E."/>
            <person name="Turnbaugh P.J."/>
            <person name="Balskus E.P."/>
        </authorList>
    </citation>
    <scope>NUCLEOTIDE SEQUENCE [LARGE SCALE GENOMIC DNA]</scope>
    <source>
        <strain evidence="1 3">DSM 16107</strain>
    </source>
</reference>
<protein>
    <submittedName>
        <fullName evidence="2">Phage tail protein</fullName>
    </submittedName>
</protein>
<organism evidence="2 4">
    <name type="scientific">Eggerthella sinensis</name>
    <dbReference type="NCBI Taxonomy" id="242230"/>
    <lineage>
        <taxon>Bacteria</taxon>
        <taxon>Bacillati</taxon>
        <taxon>Actinomycetota</taxon>
        <taxon>Coriobacteriia</taxon>
        <taxon>Eggerthellales</taxon>
        <taxon>Eggerthellaceae</taxon>
        <taxon>Eggerthella</taxon>
    </lineage>
</organism>
<reference evidence="2" key="3">
    <citation type="journal article" date="2019" name="Microbiol. Resour. Announc.">
        <title>Draft Genome Sequences of Type Strains of Gordonibacter faecihominis, Paraeggerthella hongkongensis, Parvibacter caecicola,Slackia equolifaciens, Slackia faecicanis, and Slackia isoflavoniconvertens.</title>
        <authorList>
            <person name="Danylec N."/>
            <person name="Stoll D.A."/>
            <person name="Dotsch A."/>
            <person name="Huch M."/>
        </authorList>
    </citation>
    <scope>NUCLEOTIDE SEQUENCE</scope>
    <source>
        <strain evidence="2">DSM 16107</strain>
    </source>
</reference>
<dbReference type="Proteomes" id="UP000270112">
    <property type="component" value="Unassembled WGS sequence"/>
</dbReference>
<dbReference type="GO" id="GO:0008705">
    <property type="term" value="F:methionine synthase activity"/>
    <property type="evidence" value="ECO:0007669"/>
    <property type="project" value="InterPro"/>
</dbReference>
<dbReference type="RefSeq" id="WP_114546457.1">
    <property type="nucleotide sequence ID" value="NZ_CALJMG010000163.1"/>
</dbReference>
<dbReference type="EMBL" id="QICC01000040">
    <property type="protein sequence ID" value="RNM41345.1"/>
    <property type="molecule type" value="Genomic_DNA"/>
</dbReference>
<dbReference type="OrthoDB" id="3177369at2"/>
<dbReference type="EMBL" id="PPTT01000014">
    <property type="protein sequence ID" value="RDB68647.1"/>
    <property type="molecule type" value="Genomic_DNA"/>
</dbReference>
<sequence>MPAPLRPIIEVPCTVDAIPRFEVLRQLDAPALRALGLDPDALSAAEPESAPELSDEAARRIDAASAACLAAYEPRGAYKVFNPAICTLPPEYVEPAIKLVGTMMMFHGQSVYERLRRAAHCALMAVTIGPDNPEALPADADELDRALADACAKALVECAADHVNAAIVSAALEEDLYTDDRLSPGMGDFPLDTRSQFVFYTQSEKRLGLKLGADGAFSPRYSTVGVVGLYDPSQKNRKRACGRCKYRSYCSIRAIGMTCHGAKGTFAK</sequence>
<comment type="caution">
    <text evidence="2">The sequence shown here is derived from an EMBL/GenBank/DDBJ whole genome shotgun (WGS) entry which is preliminary data.</text>
</comment>
<keyword evidence="3" id="KW-1185">Reference proteome</keyword>